<gene>
    <name evidence="1" type="ORF">SAMN04488526_3102</name>
</gene>
<evidence type="ECO:0000313" key="1">
    <source>
        <dbReference type="EMBL" id="SEL62424.1"/>
    </source>
</evidence>
<name>A0A1H7RRJ1_9RHOB</name>
<accession>A0A1H7RRJ1</accession>
<dbReference type="Proteomes" id="UP000199283">
    <property type="component" value="Unassembled WGS sequence"/>
</dbReference>
<organism evidence="1 2">
    <name type="scientific">Jannaschia helgolandensis</name>
    <dbReference type="NCBI Taxonomy" id="188906"/>
    <lineage>
        <taxon>Bacteria</taxon>
        <taxon>Pseudomonadati</taxon>
        <taxon>Pseudomonadota</taxon>
        <taxon>Alphaproteobacteria</taxon>
        <taxon>Rhodobacterales</taxon>
        <taxon>Roseobacteraceae</taxon>
        <taxon>Jannaschia</taxon>
    </lineage>
</organism>
<evidence type="ECO:0000313" key="2">
    <source>
        <dbReference type="Proteomes" id="UP000199283"/>
    </source>
</evidence>
<keyword evidence="2" id="KW-1185">Reference proteome</keyword>
<dbReference type="EMBL" id="FNZQ01000007">
    <property type="protein sequence ID" value="SEL62424.1"/>
    <property type="molecule type" value="Genomic_DNA"/>
</dbReference>
<sequence length="61" mass="6858">MNKQMNPRLFVRVLKLNAKARVDLLEFLGTTRIDEDELERLISDLQNGADIETAAGGLRTS</sequence>
<dbReference type="AlphaFoldDB" id="A0A1H7RRJ1"/>
<proteinExistence type="predicted"/>
<protein>
    <submittedName>
        <fullName evidence="1">Uncharacterized protein</fullName>
    </submittedName>
</protein>
<reference evidence="1 2" key="1">
    <citation type="submission" date="2016-10" db="EMBL/GenBank/DDBJ databases">
        <authorList>
            <person name="de Groot N.N."/>
        </authorList>
    </citation>
    <scope>NUCLEOTIDE SEQUENCE [LARGE SCALE GENOMIC DNA]</scope>
    <source>
        <strain evidence="1 2">DSM 14858</strain>
    </source>
</reference>
<dbReference type="STRING" id="188906.SAMN04488526_3102"/>